<feature type="region of interest" description="Disordered" evidence="12">
    <location>
        <begin position="295"/>
        <end position="317"/>
    </location>
</feature>
<evidence type="ECO:0000313" key="14">
    <source>
        <dbReference type="Proteomes" id="UP000757232"/>
    </source>
</evidence>
<dbReference type="GO" id="GO:1904263">
    <property type="term" value="P:positive regulation of TORC1 signaling"/>
    <property type="evidence" value="ECO:0007669"/>
    <property type="project" value="TreeGrafter"/>
</dbReference>
<dbReference type="GO" id="GO:0051028">
    <property type="term" value="P:mRNA transport"/>
    <property type="evidence" value="ECO:0007669"/>
    <property type="project" value="UniProtKB-KW"/>
</dbReference>
<dbReference type="InterPro" id="IPR036322">
    <property type="entry name" value="WD40_repeat_dom_sf"/>
</dbReference>
<dbReference type="GO" id="GO:0034198">
    <property type="term" value="P:cellular response to amino acid starvation"/>
    <property type="evidence" value="ECO:0007669"/>
    <property type="project" value="TreeGrafter"/>
</dbReference>
<dbReference type="AlphaFoldDB" id="A0A9Q5I056"/>
<dbReference type="Proteomes" id="UP000757232">
    <property type="component" value="Unassembled WGS sequence"/>
</dbReference>
<keyword evidence="5" id="KW-0677">Repeat</keyword>
<evidence type="ECO:0000256" key="11">
    <source>
        <dbReference type="PROSITE-ProRule" id="PRU00221"/>
    </source>
</evidence>
<dbReference type="PANTHER" id="PTHR11024:SF3">
    <property type="entry name" value="NUCLEOPORIN SEH1"/>
    <property type="match status" value="1"/>
</dbReference>
<evidence type="ECO:0000256" key="9">
    <source>
        <dbReference type="ARBA" id="ARBA00023132"/>
    </source>
</evidence>
<dbReference type="PROSITE" id="PS50294">
    <property type="entry name" value="WD_REPEATS_REGION"/>
    <property type="match status" value="2"/>
</dbReference>
<evidence type="ECO:0000256" key="1">
    <source>
        <dbReference type="ARBA" id="ARBA00004567"/>
    </source>
</evidence>
<keyword evidence="14" id="KW-1185">Reference proteome</keyword>
<dbReference type="InterPro" id="IPR001680">
    <property type="entry name" value="WD40_rpt"/>
</dbReference>
<dbReference type="GO" id="GO:0015031">
    <property type="term" value="P:protein transport"/>
    <property type="evidence" value="ECO:0007669"/>
    <property type="project" value="UniProtKB-KW"/>
</dbReference>
<dbReference type="InterPro" id="IPR015943">
    <property type="entry name" value="WD40/YVTN_repeat-like_dom_sf"/>
</dbReference>
<dbReference type="PANTHER" id="PTHR11024">
    <property type="entry name" value="NUCLEAR PORE COMPLEX PROTEIN SEC13 / SEH1 FAMILY MEMBER"/>
    <property type="match status" value="1"/>
</dbReference>
<keyword evidence="3" id="KW-0813">Transport</keyword>
<dbReference type="Gene3D" id="2.130.10.10">
    <property type="entry name" value="YVTN repeat-like/Quinoprotein amine dehydrogenase"/>
    <property type="match status" value="1"/>
</dbReference>
<feature type="repeat" description="WD" evidence="11">
    <location>
        <begin position="54"/>
        <end position="88"/>
    </location>
</feature>
<organism evidence="13 14">
    <name type="scientific">Sanghuangporus baumii</name>
    <name type="common">Phellinus baumii</name>
    <dbReference type="NCBI Taxonomy" id="108892"/>
    <lineage>
        <taxon>Eukaryota</taxon>
        <taxon>Fungi</taxon>
        <taxon>Dikarya</taxon>
        <taxon>Basidiomycota</taxon>
        <taxon>Agaricomycotina</taxon>
        <taxon>Agaricomycetes</taxon>
        <taxon>Hymenochaetales</taxon>
        <taxon>Hymenochaetaceae</taxon>
        <taxon>Sanghuangporus</taxon>
    </lineage>
</organism>
<dbReference type="PRINTS" id="PR00320">
    <property type="entry name" value="GPROTEINBRPT"/>
</dbReference>
<keyword evidence="8" id="KW-0811">Translocation</keyword>
<evidence type="ECO:0000256" key="5">
    <source>
        <dbReference type="ARBA" id="ARBA00022737"/>
    </source>
</evidence>
<evidence type="ECO:0000256" key="6">
    <source>
        <dbReference type="ARBA" id="ARBA00022816"/>
    </source>
</evidence>
<keyword evidence="7" id="KW-0653">Protein transport</keyword>
<evidence type="ECO:0000256" key="8">
    <source>
        <dbReference type="ARBA" id="ARBA00023010"/>
    </source>
</evidence>
<name>A0A9Q5I056_SANBA</name>
<proteinExistence type="inferred from homology"/>
<evidence type="ECO:0000256" key="12">
    <source>
        <dbReference type="SAM" id="MobiDB-lite"/>
    </source>
</evidence>
<dbReference type="SUPFAM" id="SSF50978">
    <property type="entry name" value="WD40 repeat-like"/>
    <property type="match status" value="1"/>
</dbReference>
<dbReference type="InterPro" id="IPR020472">
    <property type="entry name" value="WD40_PAC1"/>
</dbReference>
<evidence type="ECO:0000256" key="10">
    <source>
        <dbReference type="ARBA" id="ARBA00023242"/>
    </source>
</evidence>
<dbReference type="EMBL" id="LNZH02000164">
    <property type="protein sequence ID" value="OCB89121.1"/>
    <property type="molecule type" value="Genomic_DNA"/>
</dbReference>
<evidence type="ECO:0000313" key="13">
    <source>
        <dbReference type="EMBL" id="OCB89121.1"/>
    </source>
</evidence>
<evidence type="ECO:0000256" key="4">
    <source>
        <dbReference type="ARBA" id="ARBA00022574"/>
    </source>
</evidence>
<accession>A0A9Q5I056</accession>
<feature type="region of interest" description="Disordered" evidence="12">
    <location>
        <begin position="465"/>
        <end position="486"/>
    </location>
</feature>
<comment type="caution">
    <text evidence="13">The sequence shown here is derived from an EMBL/GenBank/DDBJ whole genome shotgun (WGS) entry which is preliminary data.</text>
</comment>
<keyword evidence="9" id="KW-0906">Nuclear pore complex</keyword>
<feature type="repeat" description="WD" evidence="11">
    <location>
        <begin position="418"/>
        <end position="450"/>
    </location>
</feature>
<comment type="subcellular location">
    <subcellularLocation>
        <location evidence="1">Nucleus</location>
        <location evidence="1">Nuclear pore complex</location>
    </subcellularLocation>
</comment>
<gene>
    <name evidence="13" type="ORF">A7U60_g3720</name>
</gene>
<keyword evidence="6" id="KW-0509">mRNA transport</keyword>
<dbReference type="Pfam" id="PF00400">
    <property type="entry name" value="WD40"/>
    <property type="match status" value="4"/>
</dbReference>
<evidence type="ECO:0000256" key="3">
    <source>
        <dbReference type="ARBA" id="ARBA00022448"/>
    </source>
</evidence>
<dbReference type="GO" id="GO:0031080">
    <property type="term" value="C:nuclear pore outer ring"/>
    <property type="evidence" value="ECO:0007669"/>
    <property type="project" value="TreeGrafter"/>
</dbReference>
<dbReference type="GO" id="GO:0035859">
    <property type="term" value="C:Seh1-associated complex"/>
    <property type="evidence" value="ECO:0007669"/>
    <property type="project" value="TreeGrafter"/>
</dbReference>
<feature type="compositionally biased region" description="Low complexity" evidence="12">
    <location>
        <begin position="295"/>
        <end position="314"/>
    </location>
</feature>
<feature type="repeat" description="WD" evidence="11">
    <location>
        <begin position="342"/>
        <end position="373"/>
    </location>
</feature>
<dbReference type="GO" id="GO:0005198">
    <property type="term" value="F:structural molecule activity"/>
    <property type="evidence" value="ECO:0007669"/>
    <property type="project" value="InterPro"/>
</dbReference>
<dbReference type="PROSITE" id="PS50082">
    <property type="entry name" value="WD_REPEATS_2"/>
    <property type="match status" value="4"/>
</dbReference>
<protein>
    <submittedName>
        <fullName evidence="13">WD40 repeat-like protein</fullName>
    </submittedName>
</protein>
<evidence type="ECO:0000256" key="2">
    <source>
        <dbReference type="ARBA" id="ARBA00010102"/>
    </source>
</evidence>
<sequence length="486" mass="51794">MIQTALIQNAHSDLVTDASYDFYGLYLATCALDQRIKVWALEQSSGQWKLEDEWKAHDATVTKISWAHPVFGSILSSGSFDRTVKIWEQREDVSGAGSGAIDGKSKWVERAVLLEAKGSVRSVEFAPHHFGLKLIIIYGSTSVSVRSVEFAPHHFGLKLAAVSSDNHLRIYECLEQPALSSWQLIDEVDVPSLSVSNTHPGSIAGTIAPGTPTPAAAGAITFDGASVSNMLQTAQQQQAATHPNRPGVGVREADGGWCLSWCKERYWGEVLAVGCGVSGVVKIIQLSAHRRPQALLSLDPPSPPSASTNSSSLPRGSSTRAVGYAAAVAGTNVNASEAPYAVTSVAWAPGCGRSFHLIATGSRDGCVRIWKVRPPPPSSLSASTLPSVVAGMGNGSEIEDVNMDAPEEKWSASLVAEFDDHKSSVGRVEWNITGTILSSSGNDGRIRLWKQSALGVWHSAGHISVEQTEERSEADDVEMIENGTSS</sequence>
<evidence type="ECO:0000256" key="7">
    <source>
        <dbReference type="ARBA" id="ARBA00022927"/>
    </source>
</evidence>
<comment type="similarity">
    <text evidence="2">Belongs to the WD repeat SEC13 family.</text>
</comment>
<keyword evidence="4 11" id="KW-0853">WD repeat</keyword>
<dbReference type="SMART" id="SM00320">
    <property type="entry name" value="WD40"/>
    <property type="match status" value="5"/>
</dbReference>
<dbReference type="OrthoDB" id="5566198at2759"/>
<reference evidence="13" key="1">
    <citation type="submission" date="2016-06" db="EMBL/GenBank/DDBJ databases">
        <title>Draft Genome sequence of the fungus Inonotus baumii.</title>
        <authorList>
            <person name="Zhu H."/>
            <person name="Lin W."/>
        </authorList>
    </citation>
    <scope>NUCLEOTIDE SEQUENCE</scope>
    <source>
        <strain evidence="13">821</strain>
    </source>
</reference>
<feature type="repeat" description="WD" evidence="11">
    <location>
        <begin position="8"/>
        <end position="42"/>
    </location>
</feature>
<dbReference type="InterPro" id="IPR037363">
    <property type="entry name" value="Sec13/Seh1_fam"/>
</dbReference>
<keyword evidence="10" id="KW-0539">Nucleus</keyword>